<gene>
    <name evidence="1" type="ORF">POL25_07520</name>
</gene>
<sequence length="98" mass="10940">MRRWYERNSWIAAALCVAAGLSFGAALRTRDARAYSLDCEDNEYGELHEVRRVAGDGDPSAQVWSGHAVLRLAERTFTTVDDAGNEVLFLHISRDSEP</sequence>
<dbReference type="EMBL" id="JAQNDL010000001">
    <property type="protein sequence ID" value="MDC0716735.1"/>
    <property type="molecule type" value="Genomic_DNA"/>
</dbReference>
<dbReference type="Proteomes" id="UP001221686">
    <property type="component" value="Unassembled WGS sequence"/>
</dbReference>
<keyword evidence="2" id="KW-1185">Reference proteome</keyword>
<protein>
    <submittedName>
        <fullName evidence="1">Uncharacterized protein</fullName>
    </submittedName>
</protein>
<reference evidence="1 2" key="1">
    <citation type="submission" date="2022-11" db="EMBL/GenBank/DDBJ databases">
        <title>Minimal conservation of predation-associated metabolite biosynthetic gene clusters underscores biosynthetic potential of Myxococcota including descriptions for ten novel species: Archangium lansinium sp. nov., Myxococcus landrumus sp. nov., Nannocystis bai.</title>
        <authorList>
            <person name="Ahearne A."/>
            <person name="Stevens C."/>
            <person name="Dowd S."/>
        </authorList>
    </citation>
    <scope>NUCLEOTIDE SEQUENCE [LARGE SCALE GENOMIC DNA]</scope>
    <source>
        <strain evidence="1 2">BB15-2</strain>
    </source>
</reference>
<accession>A0ABT5DUB1</accession>
<evidence type="ECO:0000313" key="1">
    <source>
        <dbReference type="EMBL" id="MDC0716735.1"/>
    </source>
</evidence>
<comment type="caution">
    <text evidence="1">The sequence shown here is derived from an EMBL/GenBank/DDBJ whole genome shotgun (WGS) entry which is preliminary data.</text>
</comment>
<name>A0ABT5DUB1_9BACT</name>
<dbReference type="RefSeq" id="WP_272085226.1">
    <property type="nucleotide sequence ID" value="NZ_JAQNDL010000001.1"/>
</dbReference>
<proteinExistence type="predicted"/>
<evidence type="ECO:0000313" key="2">
    <source>
        <dbReference type="Proteomes" id="UP001221686"/>
    </source>
</evidence>
<organism evidence="1 2">
    <name type="scientific">Nannocystis bainbridge</name>
    <dbReference type="NCBI Taxonomy" id="2995303"/>
    <lineage>
        <taxon>Bacteria</taxon>
        <taxon>Pseudomonadati</taxon>
        <taxon>Myxococcota</taxon>
        <taxon>Polyangia</taxon>
        <taxon>Nannocystales</taxon>
        <taxon>Nannocystaceae</taxon>
        <taxon>Nannocystis</taxon>
    </lineage>
</organism>